<comment type="caution">
    <text evidence="10">The sequence shown here is derived from an EMBL/GenBank/DDBJ whole genome shotgun (WGS) entry which is preliminary data.</text>
</comment>
<dbReference type="AlphaFoldDB" id="A0A846QRA1"/>
<evidence type="ECO:0000256" key="5">
    <source>
        <dbReference type="ARBA" id="ARBA00022989"/>
    </source>
</evidence>
<dbReference type="PANTHER" id="PTHR30329:SF21">
    <property type="entry name" value="LIPOPROTEIN YIAD-RELATED"/>
    <property type="match status" value="1"/>
</dbReference>
<dbReference type="EMBL" id="JAATJA010000001">
    <property type="protein sequence ID" value="NJB67189.1"/>
    <property type="molecule type" value="Genomic_DNA"/>
</dbReference>
<dbReference type="SUPFAM" id="SSF103088">
    <property type="entry name" value="OmpA-like"/>
    <property type="match status" value="1"/>
</dbReference>
<keyword evidence="11" id="KW-1185">Reference proteome</keyword>
<protein>
    <submittedName>
        <fullName evidence="10">Chemotaxis protein MotB</fullName>
    </submittedName>
</protein>
<dbReference type="GO" id="GO:0005886">
    <property type="term" value="C:plasma membrane"/>
    <property type="evidence" value="ECO:0007669"/>
    <property type="project" value="UniProtKB-SubCell"/>
</dbReference>
<evidence type="ECO:0000259" key="9">
    <source>
        <dbReference type="PROSITE" id="PS51123"/>
    </source>
</evidence>
<evidence type="ECO:0000256" key="7">
    <source>
        <dbReference type="PROSITE-ProRule" id="PRU00473"/>
    </source>
</evidence>
<comment type="subcellular location">
    <subcellularLocation>
        <location evidence="1">Cell membrane</location>
        <topology evidence="1">Single-pass membrane protein</topology>
    </subcellularLocation>
</comment>
<proteinExistence type="inferred from homology"/>
<dbReference type="RefSeq" id="WP_167940267.1">
    <property type="nucleotide sequence ID" value="NZ_JAATJA010000001.1"/>
</dbReference>
<evidence type="ECO:0000256" key="3">
    <source>
        <dbReference type="ARBA" id="ARBA00022475"/>
    </source>
</evidence>
<keyword evidence="6 7" id="KW-0472">Membrane</keyword>
<keyword evidence="4 8" id="KW-0812">Transmembrane</keyword>
<dbReference type="PANTHER" id="PTHR30329">
    <property type="entry name" value="STATOR ELEMENT OF FLAGELLAR MOTOR COMPLEX"/>
    <property type="match status" value="1"/>
</dbReference>
<keyword evidence="5 8" id="KW-1133">Transmembrane helix</keyword>
<dbReference type="CDD" id="cd07185">
    <property type="entry name" value="OmpA_C-like"/>
    <property type="match status" value="1"/>
</dbReference>
<dbReference type="Pfam" id="PF00691">
    <property type="entry name" value="OmpA"/>
    <property type="match status" value="1"/>
</dbReference>
<dbReference type="InterPro" id="IPR006665">
    <property type="entry name" value="OmpA-like"/>
</dbReference>
<dbReference type="Gene3D" id="3.30.1330.60">
    <property type="entry name" value="OmpA-like domain"/>
    <property type="match status" value="1"/>
</dbReference>
<gene>
    <name evidence="10" type="ORF">GGQ74_000829</name>
</gene>
<evidence type="ECO:0000313" key="11">
    <source>
        <dbReference type="Proteomes" id="UP000580856"/>
    </source>
</evidence>
<sequence length="244" mass="27314">MPDEELNSLGSSESEGESNEWITTFADLSLLLLVFFILLFSMSTLNVQKFTDSFLSVRKALGQKEDKLMTAPVKSEEAVIMDTVRMQKQLIEAQRKVFSDVRTFITKKGVEGVVGAVLEEGKITLRLPGDVLFESGQVELSEQGRALVATLRDVLVKNVDQQINIVGHSDDVPPSRNSRFKDNWEISSLRAVYVLRYLMQLGIAQGRLTATGLADLQPIYPNNTAENRAKNRRVELVLEKIVSR</sequence>
<evidence type="ECO:0000256" key="8">
    <source>
        <dbReference type="SAM" id="Phobius"/>
    </source>
</evidence>
<keyword evidence="3" id="KW-1003">Cell membrane</keyword>
<dbReference type="InterPro" id="IPR025713">
    <property type="entry name" value="MotB-like_N_dom"/>
</dbReference>
<evidence type="ECO:0000256" key="2">
    <source>
        <dbReference type="ARBA" id="ARBA00008914"/>
    </source>
</evidence>
<dbReference type="InterPro" id="IPR036737">
    <property type="entry name" value="OmpA-like_sf"/>
</dbReference>
<dbReference type="InterPro" id="IPR050330">
    <property type="entry name" value="Bact_OuterMem_StrucFunc"/>
</dbReference>
<name>A0A846QRA1_9BACT</name>
<comment type="similarity">
    <text evidence="2">Belongs to the MotB family.</text>
</comment>
<reference evidence="10 11" key="1">
    <citation type="submission" date="2020-03" db="EMBL/GenBank/DDBJ databases">
        <title>Genomic Encyclopedia of Type Strains, Phase IV (KMG-IV): sequencing the most valuable type-strain genomes for metagenomic binning, comparative biology and taxonomic classification.</title>
        <authorList>
            <person name="Goeker M."/>
        </authorList>
    </citation>
    <scope>NUCLEOTIDE SEQUENCE [LARGE SCALE GENOMIC DNA]</scope>
    <source>
        <strain evidence="10 11">DSM 24233</strain>
    </source>
</reference>
<organism evidence="10 11">
    <name type="scientific">Desulfobaculum xiamenense</name>
    <dbReference type="NCBI Taxonomy" id="995050"/>
    <lineage>
        <taxon>Bacteria</taxon>
        <taxon>Pseudomonadati</taxon>
        <taxon>Thermodesulfobacteriota</taxon>
        <taxon>Desulfovibrionia</taxon>
        <taxon>Desulfovibrionales</taxon>
        <taxon>Desulfovibrionaceae</taxon>
        <taxon>Desulfobaculum</taxon>
    </lineage>
</organism>
<dbReference type="Pfam" id="PF13677">
    <property type="entry name" value="MotB_plug"/>
    <property type="match status" value="1"/>
</dbReference>
<feature type="transmembrane region" description="Helical" evidence="8">
    <location>
        <begin position="20"/>
        <end position="40"/>
    </location>
</feature>
<evidence type="ECO:0000313" key="10">
    <source>
        <dbReference type="EMBL" id="NJB67189.1"/>
    </source>
</evidence>
<feature type="domain" description="OmpA-like" evidence="9">
    <location>
        <begin position="120"/>
        <end position="242"/>
    </location>
</feature>
<evidence type="ECO:0000256" key="6">
    <source>
        <dbReference type="ARBA" id="ARBA00023136"/>
    </source>
</evidence>
<evidence type="ECO:0000256" key="4">
    <source>
        <dbReference type="ARBA" id="ARBA00022692"/>
    </source>
</evidence>
<accession>A0A846QRA1</accession>
<dbReference type="PROSITE" id="PS51123">
    <property type="entry name" value="OMPA_2"/>
    <property type="match status" value="1"/>
</dbReference>
<evidence type="ECO:0000256" key="1">
    <source>
        <dbReference type="ARBA" id="ARBA00004162"/>
    </source>
</evidence>
<dbReference type="Proteomes" id="UP000580856">
    <property type="component" value="Unassembled WGS sequence"/>
</dbReference>